<gene>
    <name evidence="2" type="ORF">V1478_011881</name>
</gene>
<feature type="region of interest" description="Disordered" evidence="1">
    <location>
        <begin position="1"/>
        <end position="25"/>
    </location>
</feature>
<organism evidence="2 3">
    <name type="scientific">Vespula squamosa</name>
    <name type="common">Southern yellow jacket</name>
    <name type="synonym">Wasp</name>
    <dbReference type="NCBI Taxonomy" id="30214"/>
    <lineage>
        <taxon>Eukaryota</taxon>
        <taxon>Metazoa</taxon>
        <taxon>Ecdysozoa</taxon>
        <taxon>Arthropoda</taxon>
        <taxon>Hexapoda</taxon>
        <taxon>Insecta</taxon>
        <taxon>Pterygota</taxon>
        <taxon>Neoptera</taxon>
        <taxon>Endopterygota</taxon>
        <taxon>Hymenoptera</taxon>
        <taxon>Apocrita</taxon>
        <taxon>Aculeata</taxon>
        <taxon>Vespoidea</taxon>
        <taxon>Vespidae</taxon>
        <taxon>Vespinae</taxon>
        <taxon>Vespula</taxon>
    </lineage>
</organism>
<protein>
    <submittedName>
        <fullName evidence="2">Uncharacterized protein</fullName>
    </submittedName>
</protein>
<proteinExistence type="predicted"/>
<evidence type="ECO:0000313" key="2">
    <source>
        <dbReference type="EMBL" id="KAL2718005.1"/>
    </source>
</evidence>
<evidence type="ECO:0000313" key="3">
    <source>
        <dbReference type="Proteomes" id="UP001607302"/>
    </source>
</evidence>
<dbReference type="InterPro" id="IPR016024">
    <property type="entry name" value="ARM-type_fold"/>
</dbReference>
<dbReference type="SUPFAM" id="SSF48371">
    <property type="entry name" value="ARM repeat"/>
    <property type="match status" value="1"/>
</dbReference>
<name>A0ABD2ABS6_VESSQ</name>
<dbReference type="AlphaFoldDB" id="A0ABD2ABS6"/>
<dbReference type="EMBL" id="JAUDFV010000152">
    <property type="protein sequence ID" value="KAL2718005.1"/>
    <property type="molecule type" value="Genomic_DNA"/>
</dbReference>
<feature type="region of interest" description="Disordered" evidence="1">
    <location>
        <begin position="99"/>
        <end position="142"/>
    </location>
</feature>
<reference evidence="2 3" key="1">
    <citation type="journal article" date="2024" name="Ann. Entomol. Soc. Am.">
        <title>Genomic analyses of the southern and eastern yellowjacket wasps (Hymenoptera: Vespidae) reveal evolutionary signatures of social life.</title>
        <authorList>
            <person name="Catto M.A."/>
            <person name="Caine P.B."/>
            <person name="Orr S.E."/>
            <person name="Hunt B.G."/>
            <person name="Goodisman M.A.D."/>
        </authorList>
    </citation>
    <scope>NUCLEOTIDE SEQUENCE [LARGE SCALE GENOMIC DNA]</scope>
    <source>
        <strain evidence="2">233</strain>
        <tissue evidence="2">Head and thorax</tissue>
    </source>
</reference>
<keyword evidence="3" id="KW-1185">Reference proteome</keyword>
<feature type="compositionally biased region" description="Acidic residues" evidence="1">
    <location>
        <begin position="113"/>
        <end position="142"/>
    </location>
</feature>
<accession>A0ABD2ABS6</accession>
<evidence type="ECO:0000256" key="1">
    <source>
        <dbReference type="SAM" id="MobiDB-lite"/>
    </source>
</evidence>
<comment type="caution">
    <text evidence="2">The sequence shown here is derived from an EMBL/GenBank/DDBJ whole genome shotgun (WGS) entry which is preliminary data.</text>
</comment>
<sequence length="142" mass="16396">MENTNISRNNSWLEGTNKQETAKQYTRSLPRRFLEALRRIHGQQGKARQSSFTRTRVKINRRLASIHRDSLYISASGNVRVRATVAVFRYGSLECSSASSRTLRAKVARRDDDDYNDDDDDDEDNDDDDDDEDDDDDDDDDD</sequence>
<dbReference type="Proteomes" id="UP001607302">
    <property type="component" value="Unassembled WGS sequence"/>
</dbReference>